<dbReference type="InterPro" id="IPR001733">
    <property type="entry name" value="Peptidase_S26B"/>
</dbReference>
<name>A0A699YF56_HAELA</name>
<evidence type="ECO:0000256" key="3">
    <source>
        <dbReference type="ARBA" id="ARBA00021755"/>
    </source>
</evidence>
<dbReference type="PANTHER" id="PTHR10806:SF6">
    <property type="entry name" value="SIGNAL PEPTIDASE COMPLEX CATALYTIC SUBUNIT SEC11"/>
    <property type="match status" value="1"/>
</dbReference>
<evidence type="ECO:0000313" key="6">
    <source>
        <dbReference type="Proteomes" id="UP000485058"/>
    </source>
</evidence>
<dbReference type="GO" id="GO:0006465">
    <property type="term" value="P:signal peptide processing"/>
    <property type="evidence" value="ECO:0007669"/>
    <property type="project" value="InterPro"/>
</dbReference>
<reference evidence="5 6" key="1">
    <citation type="submission" date="2020-02" db="EMBL/GenBank/DDBJ databases">
        <title>Draft genome sequence of Haematococcus lacustris strain NIES-144.</title>
        <authorList>
            <person name="Morimoto D."/>
            <person name="Nakagawa S."/>
            <person name="Yoshida T."/>
            <person name="Sawayama S."/>
        </authorList>
    </citation>
    <scope>NUCLEOTIDE SEQUENCE [LARGE SCALE GENOMIC DNA]</scope>
    <source>
        <strain evidence="5 6">NIES-144</strain>
    </source>
</reference>
<evidence type="ECO:0000256" key="2">
    <source>
        <dbReference type="ARBA" id="ARBA00019685"/>
    </source>
</evidence>
<evidence type="ECO:0000256" key="1">
    <source>
        <dbReference type="ARBA" id="ARBA00004648"/>
    </source>
</evidence>
<sequence>MGKAPISTGEIVVFNINGRDIPIVHRVIKVHQRSGSDELLPNVGIITILMNDYPYLKFALIGVLGLLVITNKEG</sequence>
<dbReference type="GO" id="GO:0008233">
    <property type="term" value="F:peptidase activity"/>
    <property type="evidence" value="ECO:0007669"/>
    <property type="project" value="InterPro"/>
</dbReference>
<dbReference type="AlphaFoldDB" id="A0A699YF56"/>
<protein>
    <recommendedName>
        <fullName evidence="2">Signal peptidase complex catalytic subunit SEC11</fullName>
    </recommendedName>
    <alternativeName>
        <fullName evidence="3">Signal peptidase complex catalytic subunit sec11</fullName>
    </alternativeName>
</protein>
<gene>
    <name evidence="5" type="ORF">HaLaN_00220</name>
</gene>
<evidence type="ECO:0000256" key="4">
    <source>
        <dbReference type="ARBA" id="ARBA00045533"/>
    </source>
</evidence>
<dbReference type="Proteomes" id="UP000485058">
    <property type="component" value="Unassembled WGS sequence"/>
</dbReference>
<accession>A0A699YF56</accession>
<proteinExistence type="predicted"/>
<comment type="function">
    <text evidence="4">Catalytic component of the signal peptidase complex (SPC) which catalyzes the cleavage of N-terminal signal sequences from nascent proteins as they are translocated into the lumen of the endoplasmic reticulum. Specifically cleaves N-terminal signal peptides that contain a hydrophobic alpha-helix (h-region) shorter than 18-20 amino acids.</text>
</comment>
<comment type="subcellular location">
    <subcellularLocation>
        <location evidence="1">Endoplasmic reticulum membrane</location>
        <topology evidence="1">Single-pass type II membrane protein</topology>
    </subcellularLocation>
</comment>
<dbReference type="EMBL" id="BLLF01000006">
    <property type="protein sequence ID" value="GFH05716.1"/>
    <property type="molecule type" value="Genomic_DNA"/>
</dbReference>
<evidence type="ECO:0000313" key="5">
    <source>
        <dbReference type="EMBL" id="GFH05716.1"/>
    </source>
</evidence>
<dbReference type="PANTHER" id="PTHR10806">
    <property type="entry name" value="SIGNAL PEPTIDASE COMPLEX CATALYTIC SUBUNIT SEC11"/>
    <property type="match status" value="1"/>
</dbReference>
<organism evidence="5 6">
    <name type="scientific">Haematococcus lacustris</name>
    <name type="common">Green alga</name>
    <name type="synonym">Haematococcus pluvialis</name>
    <dbReference type="NCBI Taxonomy" id="44745"/>
    <lineage>
        <taxon>Eukaryota</taxon>
        <taxon>Viridiplantae</taxon>
        <taxon>Chlorophyta</taxon>
        <taxon>core chlorophytes</taxon>
        <taxon>Chlorophyceae</taxon>
        <taxon>CS clade</taxon>
        <taxon>Chlamydomonadales</taxon>
        <taxon>Haematococcaceae</taxon>
        <taxon>Haematococcus</taxon>
    </lineage>
</organism>
<comment type="caution">
    <text evidence="5">The sequence shown here is derived from an EMBL/GenBank/DDBJ whole genome shotgun (WGS) entry which is preliminary data.</text>
</comment>
<keyword evidence="6" id="KW-1185">Reference proteome</keyword>
<dbReference type="GO" id="GO:0005787">
    <property type="term" value="C:signal peptidase complex"/>
    <property type="evidence" value="ECO:0007669"/>
    <property type="project" value="TreeGrafter"/>
</dbReference>